<name>A0ABQ3M202_9PSEU</name>
<proteinExistence type="predicted"/>
<accession>A0ABQ3M202</accession>
<keyword evidence="2" id="KW-1185">Reference proteome</keyword>
<comment type="caution">
    <text evidence="1">The sequence shown here is derived from an EMBL/GenBank/DDBJ whole genome shotgun (WGS) entry which is preliminary data.</text>
</comment>
<evidence type="ECO:0000313" key="1">
    <source>
        <dbReference type="EMBL" id="GHH30851.1"/>
    </source>
</evidence>
<dbReference type="RefSeq" id="WP_191258232.1">
    <property type="nucleotide sequence ID" value="NZ_BNAY01000009.1"/>
</dbReference>
<organism evidence="1 2">
    <name type="scientific">Amycolatopsis oliviviridis</name>
    <dbReference type="NCBI Taxonomy" id="1471590"/>
    <lineage>
        <taxon>Bacteria</taxon>
        <taxon>Bacillati</taxon>
        <taxon>Actinomycetota</taxon>
        <taxon>Actinomycetes</taxon>
        <taxon>Pseudonocardiales</taxon>
        <taxon>Pseudonocardiaceae</taxon>
        <taxon>Amycolatopsis</taxon>
    </lineage>
</organism>
<sequence>MSVDDGVSMDGDDVVDMYTGDTDRKLTVIDAEGVHLSTAWTGIEATLPRPGTFGHGLLGAVFNSRTSEADTSIREAAPVVPRFYRDIAAAGKHMVKAYEAHDAEAANYILIQLS</sequence>
<evidence type="ECO:0000313" key="2">
    <source>
        <dbReference type="Proteomes" id="UP000635387"/>
    </source>
</evidence>
<dbReference type="EMBL" id="BNAY01000009">
    <property type="protein sequence ID" value="GHH30851.1"/>
    <property type="molecule type" value="Genomic_DNA"/>
</dbReference>
<reference evidence="2" key="1">
    <citation type="journal article" date="2019" name="Int. J. Syst. Evol. Microbiol.">
        <title>The Global Catalogue of Microorganisms (GCM) 10K type strain sequencing project: providing services to taxonomists for standard genome sequencing and annotation.</title>
        <authorList>
            <consortium name="The Broad Institute Genomics Platform"/>
            <consortium name="The Broad Institute Genome Sequencing Center for Infectious Disease"/>
            <person name="Wu L."/>
            <person name="Ma J."/>
        </authorList>
    </citation>
    <scope>NUCLEOTIDE SEQUENCE [LARGE SCALE GENOMIC DNA]</scope>
    <source>
        <strain evidence="2">CGMCC 4.7683</strain>
    </source>
</reference>
<protein>
    <submittedName>
        <fullName evidence="1">Uncharacterized protein</fullName>
    </submittedName>
</protein>
<dbReference type="Proteomes" id="UP000635387">
    <property type="component" value="Unassembled WGS sequence"/>
</dbReference>
<gene>
    <name evidence="1" type="ORF">GCM10017790_64980</name>
</gene>